<evidence type="ECO:0000313" key="2">
    <source>
        <dbReference type="EMBL" id="KRX48090.1"/>
    </source>
</evidence>
<protein>
    <submittedName>
        <fullName evidence="2">Uncharacterized protein</fullName>
    </submittedName>
</protein>
<gene>
    <name evidence="2" type="ORF">T05_8032</name>
</gene>
<name>A0A0V0U9Z8_9BILA</name>
<dbReference type="AlphaFoldDB" id="A0A0V0U9Z8"/>
<accession>A0A0V0U9Z8</accession>
<dbReference type="EMBL" id="JYDJ01000034">
    <property type="protein sequence ID" value="KRX48090.1"/>
    <property type="molecule type" value="Genomic_DNA"/>
</dbReference>
<reference evidence="2 3" key="1">
    <citation type="submission" date="2015-01" db="EMBL/GenBank/DDBJ databases">
        <title>Evolution of Trichinella species and genotypes.</title>
        <authorList>
            <person name="Korhonen P.K."/>
            <person name="Edoardo P."/>
            <person name="Giuseppe L.R."/>
            <person name="Gasser R.B."/>
        </authorList>
    </citation>
    <scope>NUCLEOTIDE SEQUENCE [LARGE SCALE GENOMIC DNA]</scope>
    <source>
        <strain evidence="2">ISS417</strain>
    </source>
</reference>
<comment type="caution">
    <text evidence="2">The sequence shown here is derived from an EMBL/GenBank/DDBJ whole genome shotgun (WGS) entry which is preliminary data.</text>
</comment>
<evidence type="ECO:0000256" key="1">
    <source>
        <dbReference type="SAM" id="MobiDB-lite"/>
    </source>
</evidence>
<feature type="compositionally biased region" description="Acidic residues" evidence="1">
    <location>
        <begin position="68"/>
        <end position="81"/>
    </location>
</feature>
<evidence type="ECO:0000313" key="3">
    <source>
        <dbReference type="Proteomes" id="UP000055048"/>
    </source>
</evidence>
<keyword evidence="3" id="KW-1185">Reference proteome</keyword>
<sequence length="141" mass="15996">MPQACTCRVSVKPLAGNIIISFLVLTSFRTEQQQLASMQIDQNLQLAIKVEQIFSQYSKKPIDRPELVEQEEEEEEEEEEEANIKEKNYIRQTGWLLLAVAVECGGQRDVGRRLAKVEHHLIDDTMLSKHANTAAATFSPL</sequence>
<organism evidence="2 3">
    <name type="scientific">Trichinella murrelli</name>
    <dbReference type="NCBI Taxonomy" id="144512"/>
    <lineage>
        <taxon>Eukaryota</taxon>
        <taxon>Metazoa</taxon>
        <taxon>Ecdysozoa</taxon>
        <taxon>Nematoda</taxon>
        <taxon>Enoplea</taxon>
        <taxon>Dorylaimia</taxon>
        <taxon>Trichinellida</taxon>
        <taxon>Trichinellidae</taxon>
        <taxon>Trichinella</taxon>
    </lineage>
</organism>
<feature type="region of interest" description="Disordered" evidence="1">
    <location>
        <begin position="64"/>
        <end position="84"/>
    </location>
</feature>
<proteinExistence type="predicted"/>
<dbReference type="Proteomes" id="UP000055048">
    <property type="component" value="Unassembled WGS sequence"/>
</dbReference>